<evidence type="ECO:0000313" key="3">
    <source>
        <dbReference type="Proteomes" id="UP000237889"/>
    </source>
</evidence>
<evidence type="ECO:0000313" key="2">
    <source>
        <dbReference type="EMBL" id="AVO44714.1"/>
    </source>
</evidence>
<dbReference type="AlphaFoldDB" id="A0A2S0N970"/>
<evidence type="ECO:0000256" key="1">
    <source>
        <dbReference type="SAM" id="MobiDB-lite"/>
    </source>
</evidence>
<dbReference type="OrthoDB" id="8443793at2"/>
<dbReference type="RefSeq" id="WP_106748055.1">
    <property type="nucleotide sequence ID" value="NZ_CP027668.1"/>
</dbReference>
<proteinExistence type="predicted"/>
<sequence length="187" mass="19572">MTGQSSGEGRRPGAALPRWPVRIADVPAGGIHVRRRDVPAEDLAAFAAWIGVDAMSALDLDIHVRPYRGDGLAVEGTVSATVTQTCVVTLEPMENAIAEEVEATFRPEGKLKAHLVHDEEDGLSIDASVAADDPLIGNGIDAAAIAAEFLALGVDPYPRKPDADFAPPEDGAEVSPFAGLSKLKRGT</sequence>
<dbReference type="InterPro" id="IPR003772">
    <property type="entry name" value="YceD"/>
</dbReference>
<gene>
    <name evidence="2" type="ORF">C6569_06365</name>
</gene>
<dbReference type="KEGG" id="phr:C6569_06365"/>
<reference evidence="2 3" key="1">
    <citation type="submission" date="2018-03" db="EMBL/GenBank/DDBJ databases">
        <title>Genome sequencing of Phreatobacter sp.</title>
        <authorList>
            <person name="Kim S.-J."/>
            <person name="Heo J."/>
            <person name="Kwon S.-W."/>
        </authorList>
    </citation>
    <scope>NUCLEOTIDE SEQUENCE [LARGE SCALE GENOMIC DNA]</scope>
    <source>
        <strain evidence="2 3">S-12</strain>
    </source>
</reference>
<dbReference type="Pfam" id="PF02620">
    <property type="entry name" value="YceD"/>
    <property type="match status" value="1"/>
</dbReference>
<keyword evidence="3" id="KW-1185">Reference proteome</keyword>
<feature type="region of interest" description="Disordered" evidence="1">
    <location>
        <begin position="160"/>
        <end position="187"/>
    </location>
</feature>
<organism evidence="2 3">
    <name type="scientific">Phreatobacter cathodiphilus</name>
    <dbReference type="NCBI Taxonomy" id="1868589"/>
    <lineage>
        <taxon>Bacteria</taxon>
        <taxon>Pseudomonadati</taxon>
        <taxon>Pseudomonadota</taxon>
        <taxon>Alphaproteobacteria</taxon>
        <taxon>Hyphomicrobiales</taxon>
        <taxon>Phreatobacteraceae</taxon>
        <taxon>Phreatobacter</taxon>
    </lineage>
</organism>
<accession>A0A2S0N970</accession>
<protein>
    <submittedName>
        <fullName evidence="2">DUF177 domain-containing protein</fullName>
    </submittedName>
</protein>
<name>A0A2S0N970_9HYPH</name>
<dbReference type="EMBL" id="CP027668">
    <property type="protein sequence ID" value="AVO44714.1"/>
    <property type="molecule type" value="Genomic_DNA"/>
</dbReference>
<dbReference type="Proteomes" id="UP000237889">
    <property type="component" value="Chromosome"/>
</dbReference>